<dbReference type="Pfam" id="PF02518">
    <property type="entry name" value="HATPase_c"/>
    <property type="match status" value="1"/>
</dbReference>
<gene>
    <name evidence="9" type="primary">envZ_4</name>
    <name evidence="9" type="ORF">RUE5091_04190</name>
</gene>
<name>A0A0P1J0G9_9RHOB</name>
<dbReference type="SMART" id="SM00387">
    <property type="entry name" value="HATPase_c"/>
    <property type="match status" value="1"/>
</dbReference>
<dbReference type="PANTHER" id="PTHR44936:SF10">
    <property type="entry name" value="SENSOR PROTEIN RSTB"/>
    <property type="match status" value="1"/>
</dbReference>
<dbReference type="STRING" id="1715692.RUE5091_04190"/>
<sequence length="464" mass="50763">MRWNDLTLRTQVMSIVLISWAIVGVFSVVTDLVQIRNSRAEEIQNRGDAFLAQVVSTLAHIPPESRAEAALGFFPAEWSVRVGTQDAATALVNGRQRPNMADWLAARLEHRGIAVAELSVAETVIDARHDQSALLHLFKSHAGEPLDAESIDAFLVSVFSVRLKDDEEWLNCYLLMQNKSIAPLVVVGSIDSLVALVLLCTLAFLIQKVMRPLSAMAVNAELIGRGEEVGPLIETGAIDIRHTIIAFNRMEARIVLALEYKTTLLRSLGHDLKGPIARMHDAIEKLEPTASKEQLLNRLDTLSEIVNSVTDLNRKTHHDGDLARLDLRSLIEALVEEQVDAGRDVTYTIEQSAIVKGRHNALTRVLRNLLENAVKYGGRTNVTLTRVDNMAAIHIDDEGPGIPAEQLETAFEPFQRLGAEGPGSGLGLAIVRTIVVDQGGTVSLENRAGGGLRASVFLPIDKHN</sequence>
<evidence type="ECO:0000313" key="10">
    <source>
        <dbReference type="Proteomes" id="UP000051260"/>
    </source>
</evidence>
<evidence type="ECO:0000313" key="9">
    <source>
        <dbReference type="EMBL" id="CUK18024.1"/>
    </source>
</evidence>
<dbReference type="SUPFAM" id="SSF55874">
    <property type="entry name" value="ATPase domain of HSP90 chaperone/DNA topoisomerase II/histidine kinase"/>
    <property type="match status" value="1"/>
</dbReference>
<dbReference type="InterPro" id="IPR036097">
    <property type="entry name" value="HisK_dim/P_sf"/>
</dbReference>
<keyword evidence="7" id="KW-0472">Membrane</keyword>
<evidence type="ECO:0000256" key="6">
    <source>
        <dbReference type="ARBA" id="ARBA00022840"/>
    </source>
</evidence>
<keyword evidence="7" id="KW-0812">Transmembrane</keyword>
<feature type="transmembrane region" description="Helical" evidence="7">
    <location>
        <begin position="12"/>
        <end position="33"/>
    </location>
</feature>
<dbReference type="InterPro" id="IPR050980">
    <property type="entry name" value="2C_sensor_his_kinase"/>
</dbReference>
<dbReference type="SUPFAM" id="SSF47384">
    <property type="entry name" value="Homodimeric domain of signal transducing histidine kinase"/>
    <property type="match status" value="1"/>
</dbReference>
<feature type="transmembrane region" description="Helical" evidence="7">
    <location>
        <begin position="184"/>
        <end position="206"/>
    </location>
</feature>
<keyword evidence="5" id="KW-0418">Kinase</keyword>
<keyword evidence="10" id="KW-1185">Reference proteome</keyword>
<dbReference type="EMBL" id="CYUD01000019">
    <property type="protein sequence ID" value="CUK18024.1"/>
    <property type="molecule type" value="Genomic_DNA"/>
</dbReference>
<dbReference type="EC" id="2.7.13.3" evidence="2"/>
<keyword evidence="3 9" id="KW-0808">Transferase</keyword>
<comment type="catalytic activity">
    <reaction evidence="1">
        <text>ATP + protein L-histidine = ADP + protein N-phospho-L-histidine.</text>
        <dbReference type="EC" id="2.7.13.3"/>
    </reaction>
</comment>
<dbReference type="GO" id="GO:0000155">
    <property type="term" value="F:phosphorelay sensor kinase activity"/>
    <property type="evidence" value="ECO:0007669"/>
    <property type="project" value="InterPro"/>
</dbReference>
<dbReference type="Proteomes" id="UP000051260">
    <property type="component" value="Unassembled WGS sequence"/>
</dbReference>
<dbReference type="PRINTS" id="PR00344">
    <property type="entry name" value="BCTRLSENSOR"/>
</dbReference>
<evidence type="ECO:0000256" key="2">
    <source>
        <dbReference type="ARBA" id="ARBA00012438"/>
    </source>
</evidence>
<accession>A0A0P1J0G9</accession>
<evidence type="ECO:0000256" key="7">
    <source>
        <dbReference type="SAM" id="Phobius"/>
    </source>
</evidence>
<evidence type="ECO:0000256" key="5">
    <source>
        <dbReference type="ARBA" id="ARBA00022777"/>
    </source>
</evidence>
<dbReference type="InterPro" id="IPR036890">
    <property type="entry name" value="HATPase_C_sf"/>
</dbReference>
<dbReference type="GO" id="GO:0005886">
    <property type="term" value="C:plasma membrane"/>
    <property type="evidence" value="ECO:0007669"/>
    <property type="project" value="TreeGrafter"/>
</dbReference>
<keyword evidence="7" id="KW-1133">Transmembrane helix</keyword>
<dbReference type="OrthoDB" id="9804645at2"/>
<evidence type="ECO:0000259" key="8">
    <source>
        <dbReference type="PROSITE" id="PS50109"/>
    </source>
</evidence>
<evidence type="ECO:0000256" key="1">
    <source>
        <dbReference type="ARBA" id="ARBA00000085"/>
    </source>
</evidence>
<feature type="domain" description="Histidine kinase" evidence="8">
    <location>
        <begin position="267"/>
        <end position="462"/>
    </location>
</feature>
<evidence type="ECO:0000256" key="3">
    <source>
        <dbReference type="ARBA" id="ARBA00022679"/>
    </source>
</evidence>
<dbReference type="GO" id="GO:0005524">
    <property type="term" value="F:ATP binding"/>
    <property type="evidence" value="ECO:0007669"/>
    <property type="project" value="UniProtKB-KW"/>
</dbReference>
<dbReference type="InterPro" id="IPR005467">
    <property type="entry name" value="His_kinase_dom"/>
</dbReference>
<dbReference type="PANTHER" id="PTHR44936">
    <property type="entry name" value="SENSOR PROTEIN CREC"/>
    <property type="match status" value="1"/>
</dbReference>
<dbReference type="InterPro" id="IPR003594">
    <property type="entry name" value="HATPase_dom"/>
</dbReference>
<protein>
    <recommendedName>
        <fullName evidence="2">histidine kinase</fullName>
        <ecNumber evidence="2">2.7.13.3</ecNumber>
    </recommendedName>
</protein>
<dbReference type="PROSITE" id="PS50109">
    <property type="entry name" value="HIS_KIN"/>
    <property type="match status" value="1"/>
</dbReference>
<dbReference type="InterPro" id="IPR004358">
    <property type="entry name" value="Sig_transdc_His_kin-like_C"/>
</dbReference>
<dbReference type="AlphaFoldDB" id="A0A0P1J0G9"/>
<dbReference type="Gene3D" id="1.10.287.130">
    <property type="match status" value="1"/>
</dbReference>
<reference evidence="10" key="1">
    <citation type="submission" date="2015-09" db="EMBL/GenBank/DDBJ databases">
        <authorList>
            <person name="Rodrigo-Torres L."/>
            <person name="Arahal D.R."/>
        </authorList>
    </citation>
    <scope>NUCLEOTIDE SEQUENCE [LARGE SCALE GENOMIC DNA]</scope>
    <source>
        <strain evidence="10">CECT 5091</strain>
    </source>
</reference>
<proteinExistence type="predicted"/>
<organism evidence="9 10">
    <name type="scientific">Ruegeria denitrificans</name>
    <dbReference type="NCBI Taxonomy" id="1715692"/>
    <lineage>
        <taxon>Bacteria</taxon>
        <taxon>Pseudomonadati</taxon>
        <taxon>Pseudomonadota</taxon>
        <taxon>Alphaproteobacteria</taxon>
        <taxon>Rhodobacterales</taxon>
        <taxon>Roseobacteraceae</taxon>
        <taxon>Ruegeria</taxon>
    </lineage>
</organism>
<keyword evidence="6" id="KW-0067">ATP-binding</keyword>
<keyword evidence="4" id="KW-0547">Nucleotide-binding</keyword>
<dbReference type="Gene3D" id="3.30.565.10">
    <property type="entry name" value="Histidine kinase-like ATPase, C-terminal domain"/>
    <property type="match status" value="1"/>
</dbReference>
<evidence type="ECO:0000256" key="4">
    <source>
        <dbReference type="ARBA" id="ARBA00022741"/>
    </source>
</evidence>